<dbReference type="Proteomes" id="UP001149074">
    <property type="component" value="Unassembled WGS sequence"/>
</dbReference>
<keyword evidence="4" id="KW-1185">Reference proteome</keyword>
<accession>A0A9W9JVM8</accession>
<organism evidence="3 4">
    <name type="scientific">Penicillium argentinense</name>
    <dbReference type="NCBI Taxonomy" id="1131581"/>
    <lineage>
        <taxon>Eukaryota</taxon>
        <taxon>Fungi</taxon>
        <taxon>Dikarya</taxon>
        <taxon>Ascomycota</taxon>
        <taxon>Pezizomycotina</taxon>
        <taxon>Eurotiomycetes</taxon>
        <taxon>Eurotiomycetidae</taxon>
        <taxon>Eurotiales</taxon>
        <taxon>Aspergillaceae</taxon>
        <taxon>Penicillium</taxon>
    </lineage>
</organism>
<dbReference type="AlphaFoldDB" id="A0A9W9JVM8"/>
<proteinExistence type="predicted"/>
<protein>
    <recommendedName>
        <fullName evidence="5">Transcription factor IIIC 90kDa subunit N-terminal domain-containing protein</fullName>
    </recommendedName>
</protein>
<comment type="caution">
    <text evidence="3">The sequence shown here is derived from an EMBL/GenBank/DDBJ whole genome shotgun (WGS) entry which is preliminary data.</text>
</comment>
<evidence type="ECO:0000259" key="2">
    <source>
        <dbReference type="Pfam" id="PF12660"/>
    </source>
</evidence>
<dbReference type="InterPro" id="IPR024764">
    <property type="entry name" value="TFIIIC_Znf"/>
</dbReference>
<evidence type="ECO:0000259" key="1">
    <source>
        <dbReference type="Pfam" id="PF12657"/>
    </source>
</evidence>
<name>A0A9W9JVM8_9EURO</name>
<dbReference type="RefSeq" id="XP_056469578.1">
    <property type="nucleotide sequence ID" value="XM_056624590.1"/>
</dbReference>
<dbReference type="InterPro" id="IPR044230">
    <property type="entry name" value="GTF3C4"/>
</dbReference>
<dbReference type="EMBL" id="JAPQKI010000011">
    <property type="protein sequence ID" value="KAJ5083056.1"/>
    <property type="molecule type" value="Genomic_DNA"/>
</dbReference>
<dbReference type="Pfam" id="PF12660">
    <property type="entry name" value="zf-TFIIIC"/>
    <property type="match status" value="1"/>
</dbReference>
<dbReference type="OrthoDB" id="6021743at2759"/>
<evidence type="ECO:0000313" key="3">
    <source>
        <dbReference type="EMBL" id="KAJ5083056.1"/>
    </source>
</evidence>
<reference evidence="3" key="1">
    <citation type="submission" date="2022-11" db="EMBL/GenBank/DDBJ databases">
        <authorList>
            <person name="Petersen C."/>
        </authorList>
    </citation>
    <scope>NUCLEOTIDE SEQUENCE</scope>
    <source>
        <strain evidence="3">IBT 30761</strain>
    </source>
</reference>
<feature type="domain" description="Transcription factor IIIC putative zinc-finger" evidence="2">
    <location>
        <begin position="621"/>
        <end position="717"/>
    </location>
</feature>
<dbReference type="Pfam" id="PF12657">
    <property type="entry name" value="TFIIIC_delta"/>
    <property type="match status" value="1"/>
</dbReference>
<sequence length="724" mass="79568">MLSPIQLPLQPSCFEALSWSPDGEIAVAAGEHVHVLIPKNVVADPGAQGKDAWEITRIRVNNFTNAEWASIYPQNRDDFSLGAEQSMSTVIGLAWSPEGLARFRRSVLAVLTSNLILSLWEPVGPQAIWTRVAIANHALHPDPSAPGQLTGGQLRKANIRSFQWCPPLKIPGRPDGSNSAWQPESRWGVHLISVANDANEVILLKVCRFVCSPPSTWSYRVEKLASHQLNAETVRFSKISSESMLRKALELKARVLSVSTGPWLACPQSTEDNAHSVTAALATAYGQQLRLVKMAVVLRSSTDDQGDALKYQVSAELSDHPINQSSSRWAHCQVHSPLKWIYTEKASTIGLAVGTIAGFMTISMTPSNYMGSDGKTDVFDFRKIPSSSFPAAVDDEPSRRYWDPITAMSTLVDEQTNTCTLHLGSGSGLCATTTLEHLKAGVSPGLPRWSKHVDNFREQFGLDHDLGGNTVSRIGGLASYRDVIAVLITPNPTDEIQYIVTSDEKSFLGFAFEGVDQNFNANSLFTPRSNEETQPGASKREKAVEFLISQYEKGDDINEMDQRLIYAAACCSIVDEQSESIRTRARKVLERLAIHLDADLSEEISKCEAGPPQICAKTSDQFARPGGHLFEKCDICDASIPWESPDEAQCENGHLFARCGITFQAMQQPGLSKYCSGCQTEYIDEELLVRVHDEPLGPVLAKVTQAFDTCLHCNAKFKCKFKSQ</sequence>
<feature type="domain" description="Transcription factor IIIC 90kDa subunit N-terminal" evidence="1">
    <location>
        <begin position="19"/>
        <end position="512"/>
    </location>
</feature>
<reference evidence="3" key="2">
    <citation type="journal article" date="2023" name="IMA Fungus">
        <title>Comparative genomic study of the Penicillium genus elucidates a diverse pangenome and 15 lateral gene transfer events.</title>
        <authorList>
            <person name="Petersen C."/>
            <person name="Sorensen T."/>
            <person name="Nielsen M.R."/>
            <person name="Sondergaard T.E."/>
            <person name="Sorensen J.L."/>
            <person name="Fitzpatrick D.A."/>
            <person name="Frisvad J.C."/>
            <person name="Nielsen K.L."/>
        </authorList>
    </citation>
    <scope>NUCLEOTIDE SEQUENCE</scope>
    <source>
        <strain evidence="3">IBT 30761</strain>
    </source>
</reference>
<dbReference type="PANTHER" id="PTHR15496:SF2">
    <property type="entry name" value="GENERAL TRANSCRIPTION FACTOR 3C POLYPEPTIDE 4"/>
    <property type="match status" value="1"/>
</dbReference>
<evidence type="ECO:0000313" key="4">
    <source>
        <dbReference type="Proteomes" id="UP001149074"/>
    </source>
</evidence>
<dbReference type="GeneID" id="81363569"/>
<dbReference type="GO" id="GO:0000127">
    <property type="term" value="C:transcription factor TFIIIC complex"/>
    <property type="evidence" value="ECO:0007669"/>
    <property type="project" value="InterPro"/>
</dbReference>
<gene>
    <name evidence="3" type="ORF">N7532_012099</name>
</gene>
<dbReference type="GO" id="GO:0004402">
    <property type="term" value="F:histone acetyltransferase activity"/>
    <property type="evidence" value="ECO:0007669"/>
    <property type="project" value="InterPro"/>
</dbReference>
<evidence type="ECO:0008006" key="5">
    <source>
        <dbReference type="Google" id="ProtNLM"/>
    </source>
</evidence>
<dbReference type="InterPro" id="IPR024761">
    <property type="entry name" value="TFIIIC_delta_N"/>
</dbReference>
<dbReference type="GO" id="GO:0006384">
    <property type="term" value="P:transcription initiation at RNA polymerase III promoter"/>
    <property type="evidence" value="ECO:0007669"/>
    <property type="project" value="InterPro"/>
</dbReference>
<dbReference type="PANTHER" id="PTHR15496">
    <property type="entry name" value="GENERAL TRANSCRIPTION FACTOR 3C POLYPEPTIDE 4 FAMILY"/>
    <property type="match status" value="1"/>
</dbReference>